<dbReference type="GO" id="GO:0016020">
    <property type="term" value="C:membrane"/>
    <property type="evidence" value="ECO:0007669"/>
    <property type="project" value="UniProtKB-SubCell"/>
</dbReference>
<dbReference type="STRING" id="1048983.EL17_21880"/>
<comment type="subcellular location">
    <subcellularLocation>
        <location evidence="1">Membrane</location>
        <topology evidence="1">Multi-pass membrane protein</topology>
    </subcellularLocation>
</comment>
<feature type="transmembrane region" description="Helical" evidence="5">
    <location>
        <begin position="99"/>
        <end position="115"/>
    </location>
</feature>
<dbReference type="Proteomes" id="UP000027821">
    <property type="component" value="Unassembled WGS sequence"/>
</dbReference>
<protein>
    <recommendedName>
        <fullName evidence="8">DoxX-like family protein</fullName>
    </recommendedName>
</protein>
<dbReference type="RefSeq" id="WP_035068494.1">
    <property type="nucleotide sequence ID" value="NZ_JMIH01000004.1"/>
</dbReference>
<dbReference type="AlphaFoldDB" id="A0A074L774"/>
<dbReference type="OrthoDB" id="7960583at2"/>
<feature type="transmembrane region" description="Helical" evidence="5">
    <location>
        <begin position="7"/>
        <end position="26"/>
    </location>
</feature>
<keyword evidence="3 5" id="KW-1133">Transmembrane helix</keyword>
<dbReference type="EMBL" id="JMIH01000004">
    <property type="protein sequence ID" value="KEO75683.1"/>
    <property type="molecule type" value="Genomic_DNA"/>
</dbReference>
<dbReference type="eggNOG" id="ENOG5031BQE">
    <property type="taxonomic scope" value="Bacteria"/>
</dbReference>
<feature type="transmembrane region" description="Helical" evidence="5">
    <location>
        <begin position="73"/>
        <end position="93"/>
    </location>
</feature>
<accession>A0A074L774</accession>
<organism evidence="6 7">
    <name type="scientific">Anditalea andensis</name>
    <dbReference type="NCBI Taxonomy" id="1048983"/>
    <lineage>
        <taxon>Bacteria</taxon>
        <taxon>Pseudomonadati</taxon>
        <taxon>Bacteroidota</taxon>
        <taxon>Cytophagia</taxon>
        <taxon>Cytophagales</taxon>
        <taxon>Cytophagaceae</taxon>
        <taxon>Anditalea</taxon>
    </lineage>
</organism>
<evidence type="ECO:0000256" key="2">
    <source>
        <dbReference type="ARBA" id="ARBA00022692"/>
    </source>
</evidence>
<keyword evidence="7" id="KW-1185">Reference proteome</keyword>
<evidence type="ECO:0000256" key="5">
    <source>
        <dbReference type="SAM" id="Phobius"/>
    </source>
</evidence>
<feature type="transmembrane region" description="Helical" evidence="5">
    <location>
        <begin position="46"/>
        <end position="66"/>
    </location>
</feature>
<dbReference type="Pfam" id="PF13564">
    <property type="entry name" value="DoxX_2"/>
    <property type="match status" value="1"/>
</dbReference>
<keyword evidence="2 5" id="KW-0812">Transmembrane</keyword>
<evidence type="ECO:0000313" key="6">
    <source>
        <dbReference type="EMBL" id="KEO75683.1"/>
    </source>
</evidence>
<proteinExistence type="predicted"/>
<evidence type="ECO:0008006" key="8">
    <source>
        <dbReference type="Google" id="ProtNLM"/>
    </source>
</evidence>
<evidence type="ECO:0000256" key="3">
    <source>
        <dbReference type="ARBA" id="ARBA00022989"/>
    </source>
</evidence>
<dbReference type="InterPro" id="IPR016944">
    <property type="entry name" value="UCP030066"/>
</dbReference>
<reference evidence="6 7" key="1">
    <citation type="submission" date="2014-04" db="EMBL/GenBank/DDBJ databases">
        <title>Characterization and application of a salt tolerant electro-active bacterium.</title>
        <authorList>
            <person name="Yang L."/>
            <person name="Wei S."/>
            <person name="Tay Q.X.M."/>
        </authorList>
    </citation>
    <scope>NUCLEOTIDE SEQUENCE [LARGE SCALE GENOMIC DNA]</scope>
    <source>
        <strain evidence="6 7">LY1</strain>
    </source>
</reference>
<name>A0A074L774_9BACT</name>
<comment type="caution">
    <text evidence="6">The sequence shown here is derived from an EMBL/GenBank/DDBJ whole genome shotgun (WGS) entry which is preliminary data.</text>
</comment>
<evidence type="ECO:0000313" key="7">
    <source>
        <dbReference type="Proteomes" id="UP000027821"/>
    </source>
</evidence>
<keyword evidence="4 5" id="KW-0472">Membrane</keyword>
<gene>
    <name evidence="6" type="ORF">EL17_21880</name>
</gene>
<dbReference type="InterPro" id="IPR032808">
    <property type="entry name" value="DoxX"/>
</dbReference>
<evidence type="ECO:0000256" key="4">
    <source>
        <dbReference type="ARBA" id="ARBA00023136"/>
    </source>
</evidence>
<dbReference type="PIRSF" id="PIRSF030066">
    <property type="entry name" value="UCP030066"/>
    <property type="match status" value="1"/>
</dbReference>
<evidence type="ECO:0000256" key="1">
    <source>
        <dbReference type="ARBA" id="ARBA00004141"/>
    </source>
</evidence>
<sequence length="129" mass="14585">MKKKGKIIYWVSTIWLCLGMASTGIVQVVHLDEEMVKMNMLGYPSYFVSIIGIWKLLGTVAVLVPGFPRLKEWAYAGFFLLMSGAVFSHLAVGDEAYEFFGPALILLLIFVSWYFRPLTRKLASPDDEN</sequence>